<reference evidence="1" key="1">
    <citation type="submission" date="2021-10" db="EMBL/GenBank/DDBJ databases">
        <title>Melipona bicolor Genome sequencing and assembly.</title>
        <authorList>
            <person name="Araujo N.S."/>
            <person name="Arias M.C."/>
        </authorList>
    </citation>
    <scope>NUCLEOTIDE SEQUENCE</scope>
    <source>
        <strain evidence="1">USP_2M_L1-L4_2017</strain>
        <tissue evidence="1">Whole body</tissue>
    </source>
</reference>
<comment type="caution">
    <text evidence="1">The sequence shown here is derived from an EMBL/GenBank/DDBJ whole genome shotgun (WGS) entry which is preliminary data.</text>
</comment>
<evidence type="ECO:0000313" key="2">
    <source>
        <dbReference type="Proteomes" id="UP001177670"/>
    </source>
</evidence>
<keyword evidence="2" id="KW-1185">Reference proteome</keyword>
<evidence type="ECO:0000313" key="1">
    <source>
        <dbReference type="EMBL" id="KAK1120136.1"/>
    </source>
</evidence>
<dbReference type="Proteomes" id="UP001177670">
    <property type="component" value="Unassembled WGS sequence"/>
</dbReference>
<organism evidence="1 2">
    <name type="scientific">Melipona bicolor</name>
    <dbReference type="NCBI Taxonomy" id="60889"/>
    <lineage>
        <taxon>Eukaryota</taxon>
        <taxon>Metazoa</taxon>
        <taxon>Ecdysozoa</taxon>
        <taxon>Arthropoda</taxon>
        <taxon>Hexapoda</taxon>
        <taxon>Insecta</taxon>
        <taxon>Pterygota</taxon>
        <taxon>Neoptera</taxon>
        <taxon>Endopterygota</taxon>
        <taxon>Hymenoptera</taxon>
        <taxon>Apocrita</taxon>
        <taxon>Aculeata</taxon>
        <taxon>Apoidea</taxon>
        <taxon>Anthophila</taxon>
        <taxon>Apidae</taxon>
        <taxon>Melipona</taxon>
    </lineage>
</organism>
<dbReference type="EMBL" id="JAHYIQ010000033">
    <property type="protein sequence ID" value="KAK1120136.1"/>
    <property type="molecule type" value="Genomic_DNA"/>
</dbReference>
<proteinExistence type="predicted"/>
<dbReference type="AlphaFoldDB" id="A0AA40KHD6"/>
<accession>A0AA40KHD6</accession>
<sequence>MATPRSPIQAHRIPPAEEVHISSVSETPTISSIVPQYFPPFNKGNLKLWFLQAEAAMRTSSITSDSSRFTIYKLIYK</sequence>
<gene>
    <name evidence="1" type="ORF">K0M31_012860</name>
</gene>
<protein>
    <submittedName>
        <fullName evidence="1">Uncharacterized protein</fullName>
    </submittedName>
</protein>
<name>A0AA40KHD6_9HYME</name>